<gene>
    <name evidence="1" type="ORF">DFO67_12238</name>
</gene>
<sequence length="353" mass="36789">MAGNARSATSAKMAAEYAISRHWQSIVASAGGASCGAGPEYVFVPFFPSTGWESLDVSQLKQDVIYRIEYCRGSSVYLLRGIGAVRSGGRILAQRTVEAQVIKPGSGFLGLSPITIPSPLGSFSPASSNAFDVEGEELVDGTRNPAISTMREQDANAIKEGLSEDRLDNYLGGISSPISESLLTDASKFAGFIGLLRAEADVHYEGSVTNPSAGSSGSPQITFIDGDFNQGKGNFSGSGIMVVNGDANLSGTPSFEGLLIVLGDYTVSGGGRGVFSGALLVSPYGADSNGEPAFLSASLDFSGGGNATYLYNAASLDAAYALLESAGDYWSTYNDSQRKPTKPLITQWTEVLN</sequence>
<evidence type="ECO:0000313" key="1">
    <source>
        <dbReference type="EMBL" id="TDX24209.1"/>
    </source>
</evidence>
<organism evidence="1 2">
    <name type="scientific">Modicisalibacter xianhensis</name>
    <dbReference type="NCBI Taxonomy" id="442341"/>
    <lineage>
        <taxon>Bacteria</taxon>
        <taxon>Pseudomonadati</taxon>
        <taxon>Pseudomonadota</taxon>
        <taxon>Gammaproteobacteria</taxon>
        <taxon>Oceanospirillales</taxon>
        <taxon>Halomonadaceae</taxon>
        <taxon>Modicisalibacter</taxon>
    </lineage>
</organism>
<evidence type="ECO:0000313" key="2">
    <source>
        <dbReference type="Proteomes" id="UP000294489"/>
    </source>
</evidence>
<reference evidence="1 2" key="1">
    <citation type="submission" date="2019-03" db="EMBL/GenBank/DDBJ databases">
        <title>Freshwater and sediment microbial communities from various areas in North America, analyzing microbe dynamics in response to fracking.</title>
        <authorList>
            <person name="Lamendella R."/>
        </authorList>
    </citation>
    <scope>NUCLEOTIDE SEQUENCE [LARGE SCALE GENOMIC DNA]</scope>
    <source>
        <strain evidence="1 2">6_TX</strain>
    </source>
</reference>
<dbReference type="AlphaFoldDB" id="A0A4R8FEI4"/>
<comment type="caution">
    <text evidence="1">The sequence shown here is derived from an EMBL/GenBank/DDBJ whole genome shotgun (WGS) entry which is preliminary data.</text>
</comment>
<proteinExistence type="predicted"/>
<name>A0A4R8FEI4_9GAMM</name>
<dbReference type="EMBL" id="SOEC01000022">
    <property type="protein sequence ID" value="TDX24209.1"/>
    <property type="molecule type" value="Genomic_DNA"/>
</dbReference>
<accession>A0A4R8FEI4</accession>
<dbReference type="Proteomes" id="UP000294489">
    <property type="component" value="Unassembled WGS sequence"/>
</dbReference>
<dbReference type="PROSITE" id="PS51257">
    <property type="entry name" value="PROKAR_LIPOPROTEIN"/>
    <property type="match status" value="1"/>
</dbReference>
<protein>
    <submittedName>
        <fullName evidence="1">Uncharacterized protein</fullName>
    </submittedName>
</protein>